<sequence>MASGATGPDPLDALAQFSVLSLFPRSFGALQNASDPYDLERELDSLHSHLGTIALQGPKKLFNQAKSIMESCSELLNTDIPGEVAAEERDEFDAAKANEENPKRRRPGLGLKRPKFSLKPDSSQPAVNLEATFDIDSYEDPDEFFAAFERMEQANREIMRQNGIVPEDPGQHKLKEARRRRPGLPGRSYKHKFSESGIFPPETVMESYVAVSNSTIQQDAENESNDESRERDFTGSTKAKRKHSELLDELLSLNLEDLDGDGAASLLQEHLQIKAINIENLELPDLQDIQKDDWNASVGNLSKQIPVLLDIQNLMKRAHGHSPTKHKGGSESSKNYVSSKSATKSPFAQISLLQKRLFRENSSIDPFSSDHVDDVAARNCLDMEHAEKESDDVNKRNKSDVSSHNPGDSISIPVDRGDFDVVIGSNSNDLQNEVANCKTDLPMMAEFLDRPSTDLDSQAEKEAATSTQLNAETEDSDTEEANEDGNILGLTKAKRKNNELLDELLSLNLEDLDGDGAANPLQEHLQTKAINIENLELPDLQDIQKDDLNASVGNLSKQRPVLLDIQNLMKRAHGHSPTKHKGGSESLKNYVSSKSATKSPFAQISLLQKRLFRENSSIDPFSSDHVDDVAARNCLDMEHAEKESDDVNKRNKSDGSSHNPGESISGTLDRGDFDVVIGSNSNDLQNEVTNHKTDLPMMAEFLDRPSTDLDSQAEKEAATSTQLNAETEDSDTEEANEDGDILDPLVFSIVEEFARDGSSKRPDGVLEQQIEVPHVCSQAEKEAATPTQQNAEAGDSNTEEANEDGDILVSSEVEEFARDGSSKCPGGVLEQQIEEPVATLPSGQGEKKSCPSCNGRKRKEASALRSSRESENPVATECQQNERRDDASEELIEEAAQEMHTGGRKSRPRPKKPRLVNELSRRRTSLGGAGTTWDNGVRRSTRIRSRPLAFWKGERFLYGRIHESLATVIGVKYESPGDGKPRLKVKSFVSDEYKELVELVS</sequence>
<organism evidence="5 6">
    <name type="scientific">Punica granatum</name>
    <name type="common">Pomegranate</name>
    <dbReference type="NCBI Taxonomy" id="22663"/>
    <lineage>
        <taxon>Eukaryota</taxon>
        <taxon>Viridiplantae</taxon>
        <taxon>Streptophyta</taxon>
        <taxon>Embryophyta</taxon>
        <taxon>Tracheophyta</taxon>
        <taxon>Spermatophyta</taxon>
        <taxon>Magnoliopsida</taxon>
        <taxon>eudicotyledons</taxon>
        <taxon>Gunneridae</taxon>
        <taxon>Pentapetalae</taxon>
        <taxon>rosids</taxon>
        <taxon>malvids</taxon>
        <taxon>Myrtales</taxon>
        <taxon>Lythraceae</taxon>
        <taxon>Punica</taxon>
    </lineage>
</organism>
<dbReference type="PANTHER" id="PTHR16684">
    <property type="entry name" value="CENTROMERE PROTEIN C"/>
    <property type="match status" value="1"/>
</dbReference>
<dbReference type="EMBL" id="MTKT01002501">
    <property type="protein sequence ID" value="OWM78207.1"/>
    <property type="molecule type" value="Genomic_DNA"/>
</dbReference>
<dbReference type="GO" id="GO:0051382">
    <property type="term" value="P:kinetochore assembly"/>
    <property type="evidence" value="ECO:0007669"/>
    <property type="project" value="InterPro"/>
</dbReference>
<feature type="region of interest" description="Disordered" evidence="4">
    <location>
        <begin position="385"/>
        <end position="415"/>
    </location>
</feature>
<protein>
    <submittedName>
        <fullName evidence="8">Centromere protein C isoform X1</fullName>
    </submittedName>
</protein>
<keyword evidence="3" id="KW-0539">Nucleus</keyword>
<dbReference type="PANTHER" id="PTHR16684:SF11">
    <property type="entry name" value="CENTROMERE PROTEIN C"/>
    <property type="match status" value="1"/>
</dbReference>
<feature type="compositionally biased region" description="Basic and acidic residues" evidence="4">
    <location>
        <begin position="639"/>
        <end position="655"/>
    </location>
</feature>
<dbReference type="Proteomes" id="UP000515151">
    <property type="component" value="Chromosome 3"/>
</dbReference>
<feature type="region of interest" description="Disordered" evidence="4">
    <location>
        <begin position="164"/>
        <end position="195"/>
    </location>
</feature>
<feature type="compositionally biased region" description="Basic and acidic residues" evidence="4">
    <location>
        <begin position="860"/>
        <end position="871"/>
    </location>
</feature>
<feature type="region of interest" description="Disordered" evidence="4">
    <location>
        <begin position="214"/>
        <end position="241"/>
    </location>
</feature>
<dbReference type="InterPro" id="IPR028386">
    <property type="entry name" value="CENP-C/Mif2/cnp3"/>
</dbReference>
<dbReference type="GO" id="GO:0051315">
    <property type="term" value="P:attachment of mitotic spindle microtubules to kinetochore"/>
    <property type="evidence" value="ECO:0007669"/>
    <property type="project" value="TreeGrafter"/>
</dbReference>
<feature type="compositionally biased region" description="Acidic residues" evidence="4">
    <location>
        <begin position="797"/>
        <end position="806"/>
    </location>
</feature>
<evidence type="ECO:0000313" key="8">
    <source>
        <dbReference type="RefSeq" id="XP_031387733.1"/>
    </source>
</evidence>
<dbReference type="Proteomes" id="UP000197138">
    <property type="component" value="Unassembled WGS sequence"/>
</dbReference>
<feature type="compositionally biased region" description="Basic residues" evidence="4">
    <location>
        <begin position="902"/>
        <end position="914"/>
    </location>
</feature>
<comment type="subcellular location">
    <subcellularLocation>
        <location evidence="1">Nucleus</location>
    </subcellularLocation>
</comment>
<dbReference type="OrthoDB" id="1939643at2759"/>
<reference evidence="8" key="4">
    <citation type="submission" date="2025-04" db="UniProtKB">
        <authorList>
            <consortium name="RefSeq"/>
        </authorList>
    </citation>
    <scope>IDENTIFICATION</scope>
    <source>
        <tissue evidence="8">Leaf</tissue>
    </source>
</reference>
<feature type="compositionally biased region" description="Basic residues" evidence="4">
    <location>
        <begin position="318"/>
        <end position="327"/>
    </location>
</feature>
<dbReference type="RefSeq" id="XP_031387733.1">
    <property type="nucleotide sequence ID" value="XM_031531873.1"/>
</dbReference>
<evidence type="ECO:0000256" key="2">
    <source>
        <dbReference type="ARBA" id="ARBA00010291"/>
    </source>
</evidence>
<name>A0A218WZP3_PUNGR</name>
<feature type="compositionally biased region" description="Acidic residues" evidence="4">
    <location>
        <begin position="472"/>
        <end position="483"/>
    </location>
</feature>
<feature type="compositionally biased region" description="Basic residues" evidence="4">
    <location>
        <begin position="103"/>
        <end position="116"/>
    </location>
</feature>
<keyword evidence="7" id="KW-1185">Reference proteome</keyword>
<feature type="region of interest" description="Disordered" evidence="4">
    <location>
        <begin position="572"/>
        <end position="594"/>
    </location>
</feature>
<feature type="region of interest" description="Disordered" evidence="4">
    <location>
        <begin position="896"/>
        <end position="915"/>
    </location>
</feature>
<reference evidence="5" key="2">
    <citation type="submission" date="2017-06" db="EMBL/GenBank/DDBJ databases">
        <title>The pomegranate genome and the genomics of punicalagin biosynthesis.</title>
        <authorList>
            <person name="Xu C."/>
        </authorList>
    </citation>
    <scope>NUCLEOTIDE SEQUENCE [LARGE SCALE GENOMIC DNA]</scope>
    <source>
        <tissue evidence="5">Fresh leaf</tissue>
    </source>
</reference>
<dbReference type="GO" id="GO:0051455">
    <property type="term" value="P:spindle attachment to meiosis I kinetochore"/>
    <property type="evidence" value="ECO:0007669"/>
    <property type="project" value="TreeGrafter"/>
</dbReference>
<dbReference type="GO" id="GO:0000776">
    <property type="term" value="C:kinetochore"/>
    <property type="evidence" value="ECO:0007669"/>
    <property type="project" value="InterPro"/>
</dbReference>
<feature type="compositionally biased region" description="Low complexity" evidence="4">
    <location>
        <begin position="330"/>
        <end position="340"/>
    </location>
</feature>
<feature type="region of interest" description="Disordered" evidence="4">
    <location>
        <begin position="452"/>
        <end position="483"/>
    </location>
</feature>
<dbReference type="GO" id="GO:0019237">
    <property type="term" value="F:centromeric DNA binding"/>
    <property type="evidence" value="ECO:0007669"/>
    <property type="project" value="InterPro"/>
</dbReference>
<evidence type="ECO:0000256" key="1">
    <source>
        <dbReference type="ARBA" id="ARBA00004123"/>
    </source>
</evidence>
<reference evidence="7" key="3">
    <citation type="journal article" date="2020" name="Plant Biotechnol. J.">
        <title>The pomegranate (Punica granatum L.) draft genome dissects genetic divergence between soft- and hard-seeded cultivars.</title>
        <authorList>
            <person name="Luo X."/>
            <person name="Li H."/>
            <person name="Wu Z."/>
            <person name="Yao W."/>
            <person name="Zhao P."/>
            <person name="Cao D."/>
            <person name="Yu H."/>
            <person name="Li K."/>
            <person name="Poudel K."/>
            <person name="Zhao D."/>
            <person name="Zhang F."/>
            <person name="Xia X."/>
            <person name="Chen L."/>
            <person name="Wang Q."/>
            <person name="Jing D."/>
            <person name="Cao S."/>
        </authorList>
    </citation>
    <scope>NUCLEOTIDE SEQUENCE [LARGE SCALE GENOMIC DNA]</scope>
</reference>
<feature type="compositionally biased region" description="Polar residues" evidence="4">
    <location>
        <begin position="656"/>
        <end position="666"/>
    </location>
</feature>
<feature type="compositionally biased region" description="Basic and acidic residues" evidence="4">
    <location>
        <begin position="385"/>
        <end position="401"/>
    </location>
</feature>
<dbReference type="GO" id="GO:0005634">
    <property type="term" value="C:nucleus"/>
    <property type="evidence" value="ECO:0007669"/>
    <property type="project" value="UniProtKB-SubCell"/>
</dbReference>
<evidence type="ECO:0000256" key="3">
    <source>
        <dbReference type="ARBA" id="ARBA00023242"/>
    </source>
</evidence>
<feature type="compositionally biased region" description="Basic and acidic residues" evidence="4">
    <location>
        <begin position="706"/>
        <end position="717"/>
    </location>
</feature>
<feature type="region of interest" description="Disordered" evidence="4">
    <location>
        <begin position="318"/>
        <end position="340"/>
    </location>
</feature>
<feature type="region of interest" description="Disordered" evidence="4">
    <location>
        <begin position="756"/>
        <end position="888"/>
    </location>
</feature>
<feature type="region of interest" description="Disordered" evidence="4">
    <location>
        <begin position="706"/>
        <end position="741"/>
    </location>
</feature>
<feature type="region of interest" description="Disordered" evidence="4">
    <location>
        <begin position="639"/>
        <end position="670"/>
    </location>
</feature>
<feature type="compositionally biased region" description="Basic residues" evidence="4">
    <location>
        <begin position="572"/>
        <end position="581"/>
    </location>
</feature>
<feature type="region of interest" description="Disordered" evidence="4">
    <location>
        <begin position="93"/>
        <end position="124"/>
    </location>
</feature>
<accession>A0A218WZP3</accession>
<dbReference type="GeneID" id="116200905"/>
<feature type="compositionally biased region" description="Basic and acidic residues" evidence="4">
    <location>
        <begin position="452"/>
        <end position="463"/>
    </location>
</feature>
<evidence type="ECO:0000313" key="5">
    <source>
        <dbReference type="EMBL" id="OWM78207.1"/>
    </source>
</evidence>
<dbReference type="AlphaFoldDB" id="A0A218WZP3"/>
<evidence type="ECO:0000256" key="4">
    <source>
        <dbReference type="SAM" id="MobiDB-lite"/>
    </source>
</evidence>
<reference evidence="6" key="1">
    <citation type="journal article" date="2017" name="Plant J.">
        <title>The pomegranate (Punica granatum L.) genome and the genomics of punicalagin biosynthesis.</title>
        <authorList>
            <person name="Qin G."/>
            <person name="Xu C."/>
            <person name="Ming R."/>
            <person name="Tang H."/>
            <person name="Guyot R."/>
            <person name="Kramer E.M."/>
            <person name="Hu Y."/>
            <person name="Yi X."/>
            <person name="Qi Y."/>
            <person name="Xu X."/>
            <person name="Gao Z."/>
            <person name="Pan H."/>
            <person name="Jian J."/>
            <person name="Tian Y."/>
            <person name="Yue Z."/>
            <person name="Xu Y."/>
        </authorList>
    </citation>
    <scope>NUCLEOTIDE SEQUENCE [LARGE SCALE GENOMIC DNA]</scope>
    <source>
        <strain evidence="6">cv. Dabenzi</strain>
    </source>
</reference>
<comment type="similarity">
    <text evidence="2">Belongs to the CENP-C/MIF2 family.</text>
</comment>
<evidence type="ECO:0000313" key="7">
    <source>
        <dbReference type="Proteomes" id="UP000515151"/>
    </source>
</evidence>
<feature type="compositionally biased region" description="Basic and acidic residues" evidence="4">
    <location>
        <begin position="93"/>
        <end position="102"/>
    </location>
</feature>
<feature type="compositionally biased region" description="Acidic residues" evidence="4">
    <location>
        <begin position="726"/>
        <end position="741"/>
    </location>
</feature>
<gene>
    <name evidence="8" type="primary">LOC116200905</name>
    <name evidence="5" type="ORF">CDL15_Pgr015026</name>
</gene>
<proteinExistence type="inferred from homology"/>
<evidence type="ECO:0000313" key="6">
    <source>
        <dbReference type="Proteomes" id="UP000197138"/>
    </source>
</evidence>